<name>A0A240E7R0_9GAMM</name>
<organism evidence="1 2">
    <name type="scientific">Acinetobacter puyangensis</name>
    <dbReference type="NCBI Taxonomy" id="1096779"/>
    <lineage>
        <taxon>Bacteria</taxon>
        <taxon>Pseudomonadati</taxon>
        <taxon>Pseudomonadota</taxon>
        <taxon>Gammaproteobacteria</taxon>
        <taxon>Moraxellales</taxon>
        <taxon>Moraxellaceae</taxon>
        <taxon>Acinetobacter</taxon>
    </lineage>
</organism>
<sequence length="134" mass="15399">MKNEKILFAERLTAAMQARGYTAKASVLEREFNLRYSGKPITLHGVRKWLIGEAIPPADKLLTLAKWLNLPPEELAFDKDIQKAIQQREAHWQDEIGYKDKEIFDAFIKLPASQKKIVREVIVAFAKAYQAEDD</sequence>
<evidence type="ECO:0000313" key="1">
    <source>
        <dbReference type="EMBL" id="SNX44662.1"/>
    </source>
</evidence>
<protein>
    <recommendedName>
        <fullName evidence="3">HTH cro/C1-type domain-containing protein</fullName>
    </recommendedName>
</protein>
<dbReference type="RefSeq" id="WP_097078913.1">
    <property type="nucleotide sequence ID" value="NZ_BAABHT010000009.1"/>
</dbReference>
<dbReference type="EMBL" id="OANT01000004">
    <property type="protein sequence ID" value="SNX44662.1"/>
    <property type="molecule type" value="Genomic_DNA"/>
</dbReference>
<dbReference type="OrthoDB" id="5636356at2"/>
<keyword evidence="2" id="KW-1185">Reference proteome</keyword>
<proteinExistence type="predicted"/>
<accession>A0A240E7R0</accession>
<evidence type="ECO:0000313" key="2">
    <source>
        <dbReference type="Proteomes" id="UP000219042"/>
    </source>
</evidence>
<gene>
    <name evidence="1" type="ORF">SAMN05421731_10413</name>
</gene>
<reference evidence="2" key="1">
    <citation type="submission" date="2016-09" db="EMBL/GenBank/DDBJ databases">
        <authorList>
            <person name="Varghese N."/>
            <person name="Submissions S."/>
        </authorList>
    </citation>
    <scope>NUCLEOTIDE SEQUENCE [LARGE SCALE GENOMIC DNA]</scope>
    <source>
        <strain evidence="2">ANC 4466</strain>
    </source>
</reference>
<dbReference type="AlphaFoldDB" id="A0A240E7R0"/>
<evidence type="ECO:0008006" key="3">
    <source>
        <dbReference type="Google" id="ProtNLM"/>
    </source>
</evidence>
<dbReference type="Proteomes" id="UP000219042">
    <property type="component" value="Unassembled WGS sequence"/>
</dbReference>